<protein>
    <recommendedName>
        <fullName evidence="4">NAD(+) diphosphatase</fullName>
        <ecNumber evidence="4">3.6.1.22</ecNumber>
    </recommendedName>
</protein>
<name>N6WAY7_9ACTO</name>
<dbReference type="SUPFAM" id="SSF55811">
    <property type="entry name" value="Nudix"/>
    <property type="match status" value="1"/>
</dbReference>
<dbReference type="CDD" id="cd03429">
    <property type="entry name" value="NUDIX_NADH_pyrophosphatase_Nudt13"/>
    <property type="match status" value="1"/>
</dbReference>
<reference evidence="11 12" key="1">
    <citation type="submission" date="2013-03" db="EMBL/GenBank/DDBJ databases">
        <title>Reference genome for the Human Microbiome Project.</title>
        <authorList>
            <person name="Aqrawi P."/>
            <person name="Ayvaz T."/>
            <person name="Bess C."/>
            <person name="Blankenburg K."/>
            <person name="Coyle M."/>
            <person name="Deng J."/>
            <person name="Forbes L."/>
            <person name="Fowler G."/>
            <person name="Francisco L."/>
            <person name="Fu Q."/>
            <person name="Gibbs R."/>
            <person name="Gross S."/>
            <person name="Gubbala S."/>
            <person name="Hale W."/>
            <person name="Hemphill L."/>
            <person name="Highlander S."/>
            <person name="Hirani K."/>
            <person name="Jackson L."/>
            <person name="Jakkamsetti A."/>
            <person name="Javaid M."/>
            <person name="Jayaseelan J.C."/>
            <person name="Jiang H."/>
            <person name="Joshi V."/>
            <person name="Korchina V."/>
            <person name="Kovar C."/>
            <person name="Lara F."/>
            <person name="Lee S."/>
            <person name="Liu Y."/>
            <person name="Mata R."/>
            <person name="Mathew T."/>
            <person name="Munidasa M."/>
            <person name="Muzny D."/>
            <person name="Nazareth L."/>
            <person name="Ngo R."/>
            <person name="Nguyen L."/>
            <person name="Nguyen N."/>
            <person name="Okwuonu G."/>
            <person name="Ongeri F."/>
            <person name="Palculict T."/>
            <person name="Patil S."/>
            <person name="Petrosino J."/>
            <person name="Pham C."/>
            <person name="Pham P."/>
            <person name="Pu L.-L."/>
            <person name="Qin X."/>
            <person name="Qu J."/>
            <person name="Reid J."/>
            <person name="Ross M."/>
            <person name="Ruth R."/>
            <person name="Saada N."/>
            <person name="San Lucas F."/>
            <person name="Santibanez J."/>
            <person name="Shang Y."/>
            <person name="Simmons D."/>
            <person name="Song X.-Z."/>
            <person name="Tang L.-Y."/>
            <person name="Thornton R."/>
            <person name="Warren J."/>
            <person name="Weissenberger G."/>
            <person name="Wilczek-Boney K."/>
            <person name="Worley K."/>
            <person name="Youmans B."/>
            <person name="Zhang J."/>
            <person name="Zhang L."/>
            <person name="Zhao Z."/>
            <person name="Zhou C."/>
            <person name="Zhu D."/>
            <person name="Zhu Y."/>
        </authorList>
    </citation>
    <scope>NUCLEOTIDE SEQUENCE [LARGE SCALE GENOMIC DNA]</scope>
    <source>
        <strain evidence="11 12">F0333</strain>
    </source>
</reference>
<dbReference type="InterPro" id="IPR000086">
    <property type="entry name" value="NUDIX_hydrolase_dom"/>
</dbReference>
<keyword evidence="6" id="KW-0378">Hydrolase</keyword>
<dbReference type="EMBL" id="AQHZ01000028">
    <property type="protein sequence ID" value="ENO17419.1"/>
    <property type="molecule type" value="Genomic_DNA"/>
</dbReference>
<evidence type="ECO:0000256" key="5">
    <source>
        <dbReference type="ARBA" id="ARBA00022723"/>
    </source>
</evidence>
<evidence type="ECO:0000313" key="12">
    <source>
        <dbReference type="Proteomes" id="UP000013015"/>
    </source>
</evidence>
<dbReference type="GO" id="GO:0035529">
    <property type="term" value="F:NADH pyrophosphatase activity"/>
    <property type="evidence" value="ECO:0007669"/>
    <property type="project" value="TreeGrafter"/>
</dbReference>
<dbReference type="OrthoDB" id="9791656at2"/>
<dbReference type="NCBIfam" id="NF001299">
    <property type="entry name" value="PRK00241.1"/>
    <property type="match status" value="1"/>
</dbReference>
<accession>N6WAY7</accession>
<evidence type="ECO:0000256" key="4">
    <source>
        <dbReference type="ARBA" id="ARBA00012381"/>
    </source>
</evidence>
<dbReference type="InterPro" id="IPR015376">
    <property type="entry name" value="Znr_NADH_PPase"/>
</dbReference>
<evidence type="ECO:0000256" key="7">
    <source>
        <dbReference type="ARBA" id="ARBA00022842"/>
    </source>
</evidence>
<dbReference type="AlphaFoldDB" id="N6WAY7"/>
<evidence type="ECO:0000256" key="2">
    <source>
        <dbReference type="ARBA" id="ARBA00001947"/>
    </source>
</evidence>
<evidence type="ECO:0000256" key="1">
    <source>
        <dbReference type="ARBA" id="ARBA00001946"/>
    </source>
</evidence>
<dbReference type="Pfam" id="PF09297">
    <property type="entry name" value="Zn_ribbon_NUD"/>
    <property type="match status" value="1"/>
</dbReference>
<comment type="catalytic activity">
    <reaction evidence="9">
        <text>a 5'-end NAD(+)-phospho-ribonucleoside in mRNA + H2O = a 5'-end phospho-adenosine-phospho-ribonucleoside in mRNA + beta-nicotinamide D-ribonucleotide + 2 H(+)</text>
        <dbReference type="Rhea" id="RHEA:60876"/>
        <dbReference type="Rhea" id="RHEA-COMP:15698"/>
        <dbReference type="Rhea" id="RHEA-COMP:15719"/>
        <dbReference type="ChEBI" id="CHEBI:14649"/>
        <dbReference type="ChEBI" id="CHEBI:15377"/>
        <dbReference type="ChEBI" id="CHEBI:15378"/>
        <dbReference type="ChEBI" id="CHEBI:144029"/>
        <dbReference type="ChEBI" id="CHEBI:144051"/>
    </reaction>
    <physiologicalReaction direction="left-to-right" evidence="9">
        <dbReference type="Rhea" id="RHEA:60877"/>
    </physiologicalReaction>
</comment>
<comment type="cofactor">
    <cofactor evidence="2">
        <name>Zn(2+)</name>
        <dbReference type="ChEBI" id="CHEBI:29105"/>
    </cofactor>
</comment>
<feature type="domain" description="Nudix hydrolase" evidence="10">
    <location>
        <begin position="176"/>
        <end position="304"/>
    </location>
</feature>
<dbReference type="InterPro" id="IPR050241">
    <property type="entry name" value="NAD-cap_RNA_hydrolase_NudC"/>
</dbReference>
<dbReference type="PANTHER" id="PTHR42904:SF6">
    <property type="entry name" value="NAD-CAPPED RNA HYDROLASE NUDT12"/>
    <property type="match status" value="1"/>
</dbReference>
<dbReference type="Gene3D" id="3.90.79.20">
    <property type="match status" value="1"/>
</dbReference>
<dbReference type="GO" id="GO:0046872">
    <property type="term" value="F:metal ion binding"/>
    <property type="evidence" value="ECO:0007669"/>
    <property type="project" value="UniProtKB-KW"/>
</dbReference>
<dbReference type="InterPro" id="IPR015797">
    <property type="entry name" value="NUDIX_hydrolase-like_dom_sf"/>
</dbReference>
<sequence length="338" mass="36101">MSLFLPLARGSVDPMVASREGFDARRALEEGAGVFAATDRGVVLTCADGADSSALRLVRLDSRLALELIDEGVGVYFLGRSSAGEVGIGLGLSTVGIHERVGELASLMSGEPVYWRHLRSAGHCLVGDDPAFALPLVSLAAWHARAGFCARCGQPVRSIQAGWASECSGCHHIEYPRQDPAIIVRVEDREGRVLLAHNAAWPEARHSLIAGFVEGGETPENAVIREVEEEVGLEVMAPEYRATQPWPFPRSQMMGFVAQLRSDAPREPEPDGVEIDQARFYSREEFAAALLSGQISAPGPASIAHALLVEWFGGPLPASPIDAGLRSSTGGLRSSTGW</sequence>
<keyword evidence="12" id="KW-1185">Reference proteome</keyword>
<dbReference type="PANTHER" id="PTHR42904">
    <property type="entry name" value="NUDIX HYDROLASE, NUDC SUBFAMILY"/>
    <property type="match status" value="1"/>
</dbReference>
<dbReference type="GO" id="GO:0006742">
    <property type="term" value="P:NADP+ catabolic process"/>
    <property type="evidence" value="ECO:0007669"/>
    <property type="project" value="TreeGrafter"/>
</dbReference>
<dbReference type="Gene3D" id="3.90.79.10">
    <property type="entry name" value="Nucleoside Triphosphate Pyrophosphohydrolase"/>
    <property type="match status" value="1"/>
</dbReference>
<gene>
    <name evidence="11" type="primary">nudC</name>
    <name evidence="11" type="ORF">HMPREF9004_1825</name>
</gene>
<proteinExistence type="inferred from homology"/>
<dbReference type="HOGENOM" id="CLU_037162_0_4_11"/>
<keyword evidence="7" id="KW-0460">Magnesium</keyword>
<organism evidence="11 12">
    <name type="scientific">Schaalia cardiffensis F0333</name>
    <dbReference type="NCBI Taxonomy" id="888050"/>
    <lineage>
        <taxon>Bacteria</taxon>
        <taxon>Bacillati</taxon>
        <taxon>Actinomycetota</taxon>
        <taxon>Actinomycetes</taxon>
        <taxon>Actinomycetales</taxon>
        <taxon>Actinomycetaceae</taxon>
        <taxon>Schaalia</taxon>
    </lineage>
</organism>
<comment type="similarity">
    <text evidence="3">Belongs to the Nudix hydrolase family. NudC subfamily.</text>
</comment>
<dbReference type="STRING" id="888050.HMPREF9004_1825"/>
<dbReference type="PROSITE" id="PS00893">
    <property type="entry name" value="NUDIX_BOX"/>
    <property type="match status" value="1"/>
</dbReference>
<dbReference type="RefSeq" id="WP_005964747.1">
    <property type="nucleotide sequence ID" value="NZ_CP040505.1"/>
</dbReference>
<keyword evidence="5" id="KW-0479">Metal-binding</keyword>
<evidence type="ECO:0000313" key="11">
    <source>
        <dbReference type="EMBL" id="ENO17419.1"/>
    </source>
</evidence>
<evidence type="ECO:0000256" key="9">
    <source>
        <dbReference type="ARBA" id="ARBA00023679"/>
    </source>
</evidence>
<dbReference type="Pfam" id="PF00293">
    <property type="entry name" value="NUDIX"/>
    <property type="match status" value="1"/>
</dbReference>
<evidence type="ECO:0000259" key="10">
    <source>
        <dbReference type="PROSITE" id="PS51462"/>
    </source>
</evidence>
<evidence type="ECO:0000256" key="3">
    <source>
        <dbReference type="ARBA" id="ARBA00009595"/>
    </source>
</evidence>
<dbReference type="GO" id="GO:0019677">
    <property type="term" value="P:NAD+ catabolic process"/>
    <property type="evidence" value="ECO:0007669"/>
    <property type="project" value="TreeGrafter"/>
</dbReference>
<evidence type="ECO:0000256" key="6">
    <source>
        <dbReference type="ARBA" id="ARBA00022801"/>
    </source>
</evidence>
<dbReference type="Proteomes" id="UP000013015">
    <property type="component" value="Unassembled WGS sequence"/>
</dbReference>
<comment type="cofactor">
    <cofactor evidence="1">
        <name>Mg(2+)</name>
        <dbReference type="ChEBI" id="CHEBI:18420"/>
    </cofactor>
</comment>
<evidence type="ECO:0000256" key="8">
    <source>
        <dbReference type="ARBA" id="ARBA00023027"/>
    </source>
</evidence>
<dbReference type="InterPro" id="IPR020084">
    <property type="entry name" value="NUDIX_hydrolase_CS"/>
</dbReference>
<dbReference type="PROSITE" id="PS51462">
    <property type="entry name" value="NUDIX"/>
    <property type="match status" value="1"/>
</dbReference>
<dbReference type="InterPro" id="IPR049734">
    <property type="entry name" value="NudC-like_C"/>
</dbReference>
<comment type="caution">
    <text evidence="11">The sequence shown here is derived from an EMBL/GenBank/DDBJ whole genome shotgun (WGS) entry which is preliminary data.</text>
</comment>
<keyword evidence="8" id="KW-0520">NAD</keyword>
<dbReference type="eggNOG" id="COG2816">
    <property type="taxonomic scope" value="Bacteria"/>
</dbReference>
<dbReference type="GO" id="GO:0005829">
    <property type="term" value="C:cytosol"/>
    <property type="evidence" value="ECO:0007669"/>
    <property type="project" value="TreeGrafter"/>
</dbReference>
<dbReference type="EC" id="3.6.1.22" evidence="4"/>
<dbReference type="PATRIC" id="fig|888050.3.peg.1746"/>